<dbReference type="InterPro" id="IPR013783">
    <property type="entry name" value="Ig-like_fold"/>
</dbReference>
<feature type="domain" description="Glycosyl hydrolase family 13 catalytic" evidence="4">
    <location>
        <begin position="129"/>
        <end position="503"/>
    </location>
</feature>
<gene>
    <name evidence="5" type="ORF">OM074_20660</name>
</gene>
<dbReference type="Pfam" id="PF10438">
    <property type="entry name" value="Cyc-maltodext_C"/>
    <property type="match status" value="1"/>
</dbReference>
<dbReference type="InterPro" id="IPR013780">
    <property type="entry name" value="Glyco_hydro_b"/>
</dbReference>
<dbReference type="Pfam" id="PF09087">
    <property type="entry name" value="Cyc-maltodext_N"/>
    <property type="match status" value="1"/>
</dbReference>
<dbReference type="PANTHER" id="PTHR10357">
    <property type="entry name" value="ALPHA-AMYLASE FAMILY MEMBER"/>
    <property type="match status" value="1"/>
</dbReference>
<accession>A0AAE3MI26</accession>
<dbReference type="SUPFAM" id="SSF51011">
    <property type="entry name" value="Glycosyl hydrolase domain"/>
    <property type="match status" value="1"/>
</dbReference>
<dbReference type="InterPro" id="IPR014756">
    <property type="entry name" value="Ig_E-set"/>
</dbReference>
<name>A0AAE3MI26_9BACT</name>
<keyword evidence="6" id="KW-1185">Reference proteome</keyword>
<dbReference type="GO" id="GO:0016798">
    <property type="term" value="F:hydrolase activity, acting on glycosyl bonds"/>
    <property type="evidence" value="ECO:0007669"/>
    <property type="project" value="UniProtKB-KW"/>
</dbReference>
<sequence>MKRIHILLTSLCLVLGMLAQAQAVKRMEPAFWWVGMQNRNLQILLYDNAIANATITIDNPKIQVKSYERTANPNYVFINVEIASDATPGTFPIQITRGKKQTTINYELKARRSAANAKPAFTGNDAIYLITPDRFANANPGDDNVPGFLEPADRNNIHGRHGGDIQGIANHIDYIKNLGMTTVWMNPMIENNQPEYSYHGYAPTDFYAIDARYGSNEEFKQLVEKLHQNDMKLVKDQIFNHCGSYHWWMQDLPAKDWINSAEKYGRSNFENMIVSDPHQSQLDKDQHYRGYFDTNMPDLNYENHLLATYMIQNSIWWIEYANIDGLRIDTYPYSDKNFLIDWRTQLEAEYPGIFVVAEVWVNDVPYAAFWNSPGFGYNNYQSGIKSITDFPLYYNMLDAFKPDGDVYKVYKALTMDFLYGHAENNVIFFDNHDVSRSFAVLDYNLKKYKLATVFTFTTRGILQWYYGSEFLMQESANHGVIRQDMPGGWEQDSCNVFTLENLTTDQKEILALNTQLLNWRKTSEAVKSGKLIQFKPNSNIYVYFRIADNERIMVILNNSDYDKTLPLNTYNEVIQGFTKATNIITQEAVPLKDSITVKANTPYVFILN</sequence>
<dbReference type="GO" id="GO:0005975">
    <property type="term" value="P:carbohydrate metabolic process"/>
    <property type="evidence" value="ECO:0007669"/>
    <property type="project" value="InterPro"/>
</dbReference>
<feature type="signal peptide" evidence="3">
    <location>
        <begin position="1"/>
        <end position="21"/>
    </location>
</feature>
<dbReference type="InterPro" id="IPR017853">
    <property type="entry name" value="GH"/>
</dbReference>
<keyword evidence="3" id="KW-0732">Signal</keyword>
<protein>
    <submittedName>
        <fullName evidence="5">Alpha-amylase family glycosyl hydrolase</fullName>
    </submittedName>
</protein>
<dbReference type="Gene3D" id="2.60.40.10">
    <property type="entry name" value="Immunoglobulins"/>
    <property type="match status" value="1"/>
</dbReference>
<dbReference type="InterPro" id="IPR006047">
    <property type="entry name" value="GH13_cat_dom"/>
</dbReference>
<dbReference type="SUPFAM" id="SSF51445">
    <property type="entry name" value="(Trans)glycosidases"/>
    <property type="match status" value="1"/>
</dbReference>
<evidence type="ECO:0000313" key="6">
    <source>
        <dbReference type="Proteomes" id="UP001207408"/>
    </source>
</evidence>
<organism evidence="5 6">
    <name type="scientific">Plebeiibacterium marinum</name>
    <dbReference type="NCBI Taxonomy" id="2992111"/>
    <lineage>
        <taxon>Bacteria</taxon>
        <taxon>Pseudomonadati</taxon>
        <taxon>Bacteroidota</taxon>
        <taxon>Bacteroidia</taxon>
        <taxon>Marinilabiliales</taxon>
        <taxon>Marinilabiliaceae</taxon>
        <taxon>Plebeiibacterium</taxon>
    </lineage>
</organism>
<feature type="chain" id="PRO_5042031432" evidence="3">
    <location>
        <begin position="22"/>
        <end position="608"/>
    </location>
</feature>
<dbReference type="Gene3D" id="2.60.40.1180">
    <property type="entry name" value="Golgi alpha-mannosidase II"/>
    <property type="match status" value="1"/>
</dbReference>
<evidence type="ECO:0000256" key="1">
    <source>
        <dbReference type="ARBA" id="ARBA00022801"/>
    </source>
</evidence>
<dbReference type="InterPro" id="IPR019492">
    <property type="entry name" value="Cyclo-malto-dextrinase_C"/>
</dbReference>
<dbReference type="EMBL" id="JAPDPI010000083">
    <property type="protein sequence ID" value="MCW3808047.1"/>
    <property type="molecule type" value="Genomic_DNA"/>
</dbReference>
<dbReference type="Proteomes" id="UP001207408">
    <property type="component" value="Unassembled WGS sequence"/>
</dbReference>
<evidence type="ECO:0000259" key="4">
    <source>
        <dbReference type="SMART" id="SM00642"/>
    </source>
</evidence>
<dbReference type="AlphaFoldDB" id="A0AAE3MI26"/>
<keyword evidence="2" id="KW-0326">Glycosidase</keyword>
<dbReference type="RefSeq" id="WP_301202589.1">
    <property type="nucleotide sequence ID" value="NZ_JAPDPI010000083.1"/>
</dbReference>
<evidence type="ECO:0000256" key="2">
    <source>
        <dbReference type="ARBA" id="ARBA00023295"/>
    </source>
</evidence>
<dbReference type="SMART" id="SM00642">
    <property type="entry name" value="Aamy"/>
    <property type="match status" value="1"/>
</dbReference>
<evidence type="ECO:0000313" key="5">
    <source>
        <dbReference type="EMBL" id="MCW3808047.1"/>
    </source>
</evidence>
<comment type="caution">
    <text evidence="5">The sequence shown here is derived from an EMBL/GenBank/DDBJ whole genome shotgun (WGS) entry which is preliminary data.</text>
</comment>
<dbReference type="Pfam" id="PF00128">
    <property type="entry name" value="Alpha-amylase"/>
    <property type="match status" value="1"/>
</dbReference>
<keyword evidence="1 5" id="KW-0378">Hydrolase</keyword>
<proteinExistence type="predicted"/>
<dbReference type="Gene3D" id="3.20.20.80">
    <property type="entry name" value="Glycosidases"/>
    <property type="match status" value="1"/>
</dbReference>
<evidence type="ECO:0000256" key="3">
    <source>
        <dbReference type="SAM" id="SignalP"/>
    </source>
</evidence>
<reference evidence="5" key="1">
    <citation type="submission" date="2022-10" db="EMBL/GenBank/DDBJ databases">
        <authorList>
            <person name="Yu W.X."/>
        </authorList>
    </citation>
    <scope>NUCLEOTIDE SEQUENCE</scope>
    <source>
        <strain evidence="5">D04</strain>
    </source>
</reference>
<dbReference type="PANTHER" id="PTHR10357:SF210">
    <property type="entry name" value="MALTODEXTRIN GLUCOSIDASE"/>
    <property type="match status" value="1"/>
</dbReference>
<dbReference type="InterPro" id="IPR015171">
    <property type="entry name" value="Cyc-maltodext_N"/>
</dbReference>
<dbReference type="SUPFAM" id="SSF81296">
    <property type="entry name" value="E set domains"/>
    <property type="match status" value="1"/>
</dbReference>